<accession>A0A074L5K6</accession>
<reference evidence="1 2" key="1">
    <citation type="submission" date="2014-04" db="EMBL/GenBank/DDBJ databases">
        <title>Characterization and application of a salt tolerant electro-active bacterium.</title>
        <authorList>
            <person name="Yang L."/>
            <person name="Wei S."/>
            <person name="Tay Q.X.M."/>
        </authorList>
    </citation>
    <scope>NUCLEOTIDE SEQUENCE [LARGE SCALE GENOMIC DNA]</scope>
    <source>
        <strain evidence="1 2">LY1</strain>
    </source>
</reference>
<name>A0A074L5K6_9BACT</name>
<dbReference type="STRING" id="1048983.EL17_22325"/>
<organism evidence="1 2">
    <name type="scientific">Anditalea andensis</name>
    <dbReference type="NCBI Taxonomy" id="1048983"/>
    <lineage>
        <taxon>Bacteria</taxon>
        <taxon>Pseudomonadati</taxon>
        <taxon>Bacteroidota</taxon>
        <taxon>Cytophagia</taxon>
        <taxon>Cytophagales</taxon>
        <taxon>Cytophagaceae</taxon>
        <taxon>Anditalea</taxon>
    </lineage>
</organism>
<dbReference type="EMBL" id="JMIH01000004">
    <property type="protein sequence ID" value="KEO75765.1"/>
    <property type="molecule type" value="Genomic_DNA"/>
</dbReference>
<evidence type="ECO:0000313" key="2">
    <source>
        <dbReference type="Proteomes" id="UP000027821"/>
    </source>
</evidence>
<dbReference type="RefSeq" id="WP_035068668.1">
    <property type="nucleotide sequence ID" value="NZ_JMIH01000004.1"/>
</dbReference>
<protein>
    <submittedName>
        <fullName evidence="1">Uncharacterized protein</fullName>
    </submittedName>
</protein>
<keyword evidence="2" id="KW-1185">Reference proteome</keyword>
<comment type="caution">
    <text evidence="1">The sequence shown here is derived from an EMBL/GenBank/DDBJ whole genome shotgun (WGS) entry which is preliminary data.</text>
</comment>
<dbReference type="AlphaFoldDB" id="A0A074L5K6"/>
<proteinExistence type="predicted"/>
<dbReference type="Proteomes" id="UP000027821">
    <property type="component" value="Unassembled WGS sequence"/>
</dbReference>
<sequence length="124" mass="13905">MEVNPSINHQARIGLSEGMPCLSDRYMSHPHRAGNLSVIVHSSLRPPATLRSHNYLMDGHLKKKGSNYTDEEYTQYRIDVPRNLQFSTDVLSIHNEPENVNPTIIKKSINSVATIVTALLDSPI</sequence>
<gene>
    <name evidence="1" type="ORF">EL17_22325</name>
</gene>
<evidence type="ECO:0000313" key="1">
    <source>
        <dbReference type="EMBL" id="KEO75765.1"/>
    </source>
</evidence>